<gene>
    <name evidence="2" type="ORF">HMPREF1541_06272</name>
</gene>
<dbReference type="GO" id="GO:0008168">
    <property type="term" value="F:methyltransferase activity"/>
    <property type="evidence" value="ECO:0007669"/>
    <property type="project" value="TreeGrafter"/>
</dbReference>
<dbReference type="InParanoid" id="W2RNY1"/>
<sequence>MEAADNDDISDSGYAESLSSNDNNNDANTSYVTSIASSIRRGVIEYGRVYAAHGQHFYGLPVDDEEQERNELQHSKFLLLYDGLFHLAPMWTAQPQKILDLGTGRGSWAMDMADQYASAKVLGLDIAPVQHMWVPGNCEFEILDIESEWLLGDGTWDFIHGRELLYCIRDWPRLIAQAYAHLRPGAYLEVSGTLPTLGCDDGSWEREGSAYQELSEVFFDIGDALGTDGWAPEKWRAQLEEAGFEDVQERVFKMPTKPWAKDQRLKELGLLERVNFMEYLNSGMERGYVGLLGRDPAQLQVLLAQARKERQDGSVHTYVHL</sequence>
<dbReference type="Pfam" id="PF13489">
    <property type="entry name" value="Methyltransf_23"/>
    <property type="match status" value="1"/>
</dbReference>
<reference evidence="2 3" key="1">
    <citation type="submission" date="2013-03" db="EMBL/GenBank/DDBJ databases">
        <title>The Genome Sequence of Phialophora europaea CBS 101466.</title>
        <authorList>
            <consortium name="The Broad Institute Genomics Platform"/>
            <person name="Cuomo C."/>
            <person name="de Hoog S."/>
            <person name="Gorbushina A."/>
            <person name="Walker B."/>
            <person name="Young S.K."/>
            <person name="Zeng Q."/>
            <person name="Gargeya S."/>
            <person name="Fitzgerald M."/>
            <person name="Haas B."/>
            <person name="Abouelleil A."/>
            <person name="Allen A.W."/>
            <person name="Alvarado L."/>
            <person name="Arachchi H.M."/>
            <person name="Berlin A.M."/>
            <person name="Chapman S.B."/>
            <person name="Gainer-Dewar J."/>
            <person name="Goldberg J."/>
            <person name="Griggs A."/>
            <person name="Gujja S."/>
            <person name="Hansen M."/>
            <person name="Howarth C."/>
            <person name="Imamovic A."/>
            <person name="Ireland A."/>
            <person name="Larimer J."/>
            <person name="McCowan C."/>
            <person name="Murphy C."/>
            <person name="Pearson M."/>
            <person name="Poon T.W."/>
            <person name="Priest M."/>
            <person name="Roberts A."/>
            <person name="Saif S."/>
            <person name="Shea T."/>
            <person name="Sisk P."/>
            <person name="Sykes S."/>
            <person name="Wortman J."/>
            <person name="Nusbaum C."/>
            <person name="Birren B."/>
        </authorList>
    </citation>
    <scope>NUCLEOTIDE SEQUENCE [LARGE SCALE GENOMIC DNA]</scope>
    <source>
        <strain evidence="2 3">CBS 101466</strain>
    </source>
</reference>
<evidence type="ECO:0000256" key="1">
    <source>
        <dbReference type="SAM" id="MobiDB-lite"/>
    </source>
</evidence>
<dbReference type="HOGENOM" id="CLU_010595_7_1_1"/>
<evidence type="ECO:0000313" key="3">
    <source>
        <dbReference type="Proteomes" id="UP000030752"/>
    </source>
</evidence>
<dbReference type="eggNOG" id="ENOG502SIIY">
    <property type="taxonomic scope" value="Eukaryota"/>
</dbReference>
<evidence type="ECO:0008006" key="4">
    <source>
        <dbReference type="Google" id="ProtNLM"/>
    </source>
</evidence>
<dbReference type="SUPFAM" id="SSF53335">
    <property type="entry name" value="S-adenosyl-L-methionine-dependent methyltransferases"/>
    <property type="match status" value="1"/>
</dbReference>
<organism evidence="2 3">
    <name type="scientific">Cyphellophora europaea (strain CBS 101466)</name>
    <name type="common">Phialophora europaea</name>
    <dbReference type="NCBI Taxonomy" id="1220924"/>
    <lineage>
        <taxon>Eukaryota</taxon>
        <taxon>Fungi</taxon>
        <taxon>Dikarya</taxon>
        <taxon>Ascomycota</taxon>
        <taxon>Pezizomycotina</taxon>
        <taxon>Eurotiomycetes</taxon>
        <taxon>Chaetothyriomycetidae</taxon>
        <taxon>Chaetothyriales</taxon>
        <taxon>Cyphellophoraceae</taxon>
        <taxon>Cyphellophora</taxon>
    </lineage>
</organism>
<protein>
    <recommendedName>
        <fullName evidence="4">Methyltransferase domain-containing protein</fullName>
    </recommendedName>
</protein>
<name>W2RNY1_CYPE1</name>
<dbReference type="STRING" id="1220924.W2RNY1"/>
<evidence type="ECO:0000313" key="2">
    <source>
        <dbReference type="EMBL" id="ETN38241.1"/>
    </source>
</evidence>
<dbReference type="Proteomes" id="UP000030752">
    <property type="component" value="Unassembled WGS sequence"/>
</dbReference>
<dbReference type="GeneID" id="19973611"/>
<feature type="compositionally biased region" description="Acidic residues" evidence="1">
    <location>
        <begin position="1"/>
        <end position="10"/>
    </location>
</feature>
<proteinExistence type="predicted"/>
<dbReference type="EMBL" id="KB822722">
    <property type="protein sequence ID" value="ETN38241.1"/>
    <property type="molecule type" value="Genomic_DNA"/>
</dbReference>
<dbReference type="CDD" id="cd02440">
    <property type="entry name" value="AdoMet_MTases"/>
    <property type="match status" value="1"/>
</dbReference>
<keyword evidence="3" id="KW-1185">Reference proteome</keyword>
<dbReference type="RefSeq" id="XP_008718830.1">
    <property type="nucleotide sequence ID" value="XM_008720608.1"/>
</dbReference>
<dbReference type="AlphaFoldDB" id="W2RNY1"/>
<dbReference type="InterPro" id="IPR029063">
    <property type="entry name" value="SAM-dependent_MTases_sf"/>
</dbReference>
<dbReference type="PANTHER" id="PTHR43591">
    <property type="entry name" value="METHYLTRANSFERASE"/>
    <property type="match status" value="1"/>
</dbReference>
<dbReference type="PANTHER" id="PTHR43591:SF31">
    <property type="entry name" value="LAEA-LIKE, PUTATIVE (AFU_ORTHOLOGUE AFUA_8G01930)-RELATED"/>
    <property type="match status" value="1"/>
</dbReference>
<dbReference type="Gene3D" id="3.40.50.150">
    <property type="entry name" value="Vaccinia Virus protein VP39"/>
    <property type="match status" value="1"/>
</dbReference>
<dbReference type="OrthoDB" id="2013972at2759"/>
<feature type="region of interest" description="Disordered" evidence="1">
    <location>
        <begin position="1"/>
        <end position="27"/>
    </location>
</feature>
<accession>W2RNY1</accession>
<dbReference type="VEuPathDB" id="FungiDB:HMPREF1541_06272"/>